<evidence type="ECO:0000313" key="8">
    <source>
        <dbReference type="Proteomes" id="UP001162164"/>
    </source>
</evidence>
<feature type="active site" description="Nucleophile" evidence="5">
    <location>
        <position position="352"/>
    </location>
</feature>
<dbReference type="PRINTS" id="PR00131">
    <property type="entry name" value="GLHYDRLASE1"/>
</dbReference>
<evidence type="ECO:0000256" key="5">
    <source>
        <dbReference type="PROSITE-ProRule" id="PRU10055"/>
    </source>
</evidence>
<evidence type="ECO:0000256" key="1">
    <source>
        <dbReference type="ARBA" id="ARBA00010838"/>
    </source>
</evidence>
<accession>A0ABQ9JWZ3</accession>
<keyword evidence="8" id="KW-1185">Reference proteome</keyword>
<dbReference type="PANTHER" id="PTHR10353:SF36">
    <property type="entry name" value="LP05116P"/>
    <property type="match status" value="1"/>
</dbReference>
<dbReference type="InterPro" id="IPR017853">
    <property type="entry name" value="GH"/>
</dbReference>
<evidence type="ECO:0000256" key="6">
    <source>
        <dbReference type="SAM" id="SignalP"/>
    </source>
</evidence>
<evidence type="ECO:0000313" key="7">
    <source>
        <dbReference type="EMBL" id="KAJ8982454.1"/>
    </source>
</evidence>
<sequence length="911" mass="103473">MKLLLVLLYYLPVSLADEINSRYFPENFKFGAASAAVQVEGAWNESGKGESVWDHFAHNFPDRIADKSNPDVACDSYHKYKEDVSMAKAIGLDYYRFSISWPRIFPTGYPDEVNQAGVDYYTNLFEELKANDVEPMVTLFHFDLPQTLENDLGGWLNSDTIDLFAQFAEVCFKLFGKFVKVWATFNEPKQVCGAGYGSGGYAPGVVSNGIGNYICARNILLAHAKAWHIYNDTYKSQYGGKVSMVIDSDWYEPGSDSEEDVEAAERTRQFQVTLNHYNTRMVNATSEVDIGTPSFDKDTSVNVWVKPEWPTGASARFTFPVKCSETLFHGVYEKMLVWLKNTYGDIEMFITENGVSDKSSDLEDDKRVSYHQTYLSAALDAIYEDGVNLTTYIAWCLMDDWEWLGGYGVYMGLYRVDFDDPERTRTARKSAEFFKKCDSNTLFSGFILADEINSRYFPENFKFGAASAAIQVEGAWNESGKGESIWDHFAHNFPDRIADKSNSDVACDSYHKYKEDVAMAKAIGLDYYRFSISWPRIFPTGYPDEVNQAGVDYYTNLFEELKANDVEPMVTLFHFDLPQTLENDLAFGKFVKVWVTFNEPKTFCGAGYGSGSHAPGVVSDGIGNYICARNVLLAHAKVWHIYNDTYRAQYGGRISMVLDSDWYEPGSDSDEDIEASERVLQFQYGLYGNPIFKGNWPQVVIDRVAMRSKLENYTASRLPAFSDSEIEYINGTYDFLTLNHYHTRMVNATSEIAIGSPSFDNDQSVSIWIKPEWPTGAGEWSTVVPWGLRKLLVWLKNTYGDIEIFITENGVSDSSSHLEDDKRVSFLPGTFKSFTYLSAALDAIYEDGVNLTTYIAWCLMDDWEWTTGYSIYMGFYRVDFDDPERTRTARKSGEYFKNVTATHCLVDLCTE</sequence>
<dbReference type="InterPro" id="IPR018120">
    <property type="entry name" value="Glyco_hydro_1_AS"/>
</dbReference>
<dbReference type="PANTHER" id="PTHR10353">
    <property type="entry name" value="GLYCOSYL HYDROLASE"/>
    <property type="match status" value="1"/>
</dbReference>
<evidence type="ECO:0000256" key="2">
    <source>
        <dbReference type="ARBA" id="ARBA00012744"/>
    </source>
</evidence>
<dbReference type="Pfam" id="PF00232">
    <property type="entry name" value="Glyco_hydro_1"/>
    <property type="match status" value="4"/>
</dbReference>
<proteinExistence type="inferred from homology"/>
<comment type="similarity">
    <text evidence="1">Belongs to the glycosyl hydrolase 1 family.</text>
</comment>
<evidence type="ECO:0000256" key="4">
    <source>
        <dbReference type="ARBA" id="ARBA00023295"/>
    </source>
</evidence>
<gene>
    <name evidence="7" type="ORF">NQ317_010194</name>
</gene>
<dbReference type="EC" id="3.2.1.21" evidence="2"/>
<name>A0ABQ9JWZ3_9CUCU</name>
<dbReference type="PROSITE" id="PS00572">
    <property type="entry name" value="GLYCOSYL_HYDROL_F1_1"/>
    <property type="match status" value="2"/>
</dbReference>
<feature type="signal peptide" evidence="6">
    <location>
        <begin position="1"/>
        <end position="16"/>
    </location>
</feature>
<feature type="active site" description="Nucleophile" evidence="5">
    <location>
        <position position="808"/>
    </location>
</feature>
<feature type="chain" id="PRO_5046305525" description="beta-glucosidase" evidence="6">
    <location>
        <begin position="17"/>
        <end position="911"/>
    </location>
</feature>
<dbReference type="EMBL" id="JAPWTJ010000123">
    <property type="protein sequence ID" value="KAJ8982454.1"/>
    <property type="molecule type" value="Genomic_DNA"/>
</dbReference>
<organism evidence="7 8">
    <name type="scientific">Molorchus minor</name>
    <dbReference type="NCBI Taxonomy" id="1323400"/>
    <lineage>
        <taxon>Eukaryota</taxon>
        <taxon>Metazoa</taxon>
        <taxon>Ecdysozoa</taxon>
        <taxon>Arthropoda</taxon>
        <taxon>Hexapoda</taxon>
        <taxon>Insecta</taxon>
        <taxon>Pterygota</taxon>
        <taxon>Neoptera</taxon>
        <taxon>Endopterygota</taxon>
        <taxon>Coleoptera</taxon>
        <taxon>Polyphaga</taxon>
        <taxon>Cucujiformia</taxon>
        <taxon>Chrysomeloidea</taxon>
        <taxon>Cerambycidae</taxon>
        <taxon>Lamiinae</taxon>
        <taxon>Monochamini</taxon>
        <taxon>Molorchus</taxon>
    </lineage>
</organism>
<dbReference type="InterPro" id="IPR001360">
    <property type="entry name" value="Glyco_hydro_1"/>
</dbReference>
<keyword evidence="4" id="KW-0326">Glycosidase</keyword>
<reference evidence="7" key="1">
    <citation type="journal article" date="2023" name="Insect Mol. Biol.">
        <title>Genome sequencing provides insights into the evolution of gene families encoding plant cell wall-degrading enzymes in longhorned beetles.</title>
        <authorList>
            <person name="Shin N.R."/>
            <person name="Okamura Y."/>
            <person name="Kirsch R."/>
            <person name="Pauchet Y."/>
        </authorList>
    </citation>
    <scope>NUCLEOTIDE SEQUENCE</scope>
    <source>
        <strain evidence="7">MMC_N1</strain>
    </source>
</reference>
<dbReference type="Proteomes" id="UP001162164">
    <property type="component" value="Unassembled WGS sequence"/>
</dbReference>
<comment type="caution">
    <text evidence="7">The sequence shown here is derived from an EMBL/GenBank/DDBJ whole genome shotgun (WGS) entry which is preliminary data.</text>
</comment>
<dbReference type="SUPFAM" id="SSF51445">
    <property type="entry name" value="(Trans)glycosidases"/>
    <property type="match status" value="2"/>
</dbReference>
<dbReference type="Gene3D" id="3.20.20.80">
    <property type="entry name" value="Glycosidases"/>
    <property type="match status" value="3"/>
</dbReference>
<keyword evidence="6" id="KW-0732">Signal</keyword>
<evidence type="ECO:0000256" key="3">
    <source>
        <dbReference type="ARBA" id="ARBA00022801"/>
    </source>
</evidence>
<protein>
    <recommendedName>
        <fullName evidence="2">beta-glucosidase</fullName>
        <ecNumber evidence="2">3.2.1.21</ecNumber>
    </recommendedName>
</protein>
<keyword evidence="3" id="KW-0378">Hydrolase</keyword>